<feature type="transmembrane region" description="Helical" evidence="2">
    <location>
        <begin position="176"/>
        <end position="195"/>
    </location>
</feature>
<dbReference type="InterPro" id="IPR002656">
    <property type="entry name" value="Acyl_transf_3_dom"/>
</dbReference>
<feature type="region of interest" description="Disordered" evidence="1">
    <location>
        <begin position="14"/>
        <end position="42"/>
    </location>
</feature>
<dbReference type="GO" id="GO:0009103">
    <property type="term" value="P:lipopolysaccharide biosynthetic process"/>
    <property type="evidence" value="ECO:0007669"/>
    <property type="project" value="TreeGrafter"/>
</dbReference>
<dbReference type="GO" id="GO:0016747">
    <property type="term" value="F:acyltransferase activity, transferring groups other than amino-acyl groups"/>
    <property type="evidence" value="ECO:0007669"/>
    <property type="project" value="InterPro"/>
</dbReference>
<dbReference type="Pfam" id="PF01757">
    <property type="entry name" value="Acyl_transf_3"/>
    <property type="match status" value="1"/>
</dbReference>
<dbReference type="EMBL" id="BOON01000035">
    <property type="protein sequence ID" value="GII24343.1"/>
    <property type="molecule type" value="Genomic_DNA"/>
</dbReference>
<organism evidence="4 5">
    <name type="scientific">Planosporangium mesophilum</name>
    <dbReference type="NCBI Taxonomy" id="689768"/>
    <lineage>
        <taxon>Bacteria</taxon>
        <taxon>Bacillati</taxon>
        <taxon>Actinomycetota</taxon>
        <taxon>Actinomycetes</taxon>
        <taxon>Micromonosporales</taxon>
        <taxon>Micromonosporaceae</taxon>
        <taxon>Planosporangium</taxon>
    </lineage>
</organism>
<keyword evidence="5" id="KW-1185">Reference proteome</keyword>
<comment type="caution">
    <text evidence="4">The sequence shown here is derived from an EMBL/GenBank/DDBJ whole genome shotgun (WGS) entry which is preliminary data.</text>
</comment>
<dbReference type="InterPro" id="IPR050879">
    <property type="entry name" value="Acyltransferase_3"/>
</dbReference>
<feature type="transmembrane region" description="Helical" evidence="2">
    <location>
        <begin position="130"/>
        <end position="149"/>
    </location>
</feature>
<keyword evidence="2" id="KW-0812">Transmembrane</keyword>
<accession>A0A8J3TDB9</accession>
<feature type="transmembrane region" description="Helical" evidence="2">
    <location>
        <begin position="88"/>
        <end position="109"/>
    </location>
</feature>
<sequence>MMSPVVVSAGQFDAPQAATPPLGTPPRLPAQPAAGESSPGGRTGGRLAVLDGLRLVAALAVVTYHYTYHAPRTWGAPSTEVFSRTSLVTGYGWLGVELFFVISGFVICMSAWGRGLGRFFVSRVVRLYPAYWFAVLATTAVVAAVMVGHPRPSGTDLLVNLTMLQRPMGVPEIDGVYWTLWEELRFYLLFAIVIWRGLTYRRAVLFCLLWTVASVVVSGSPHAVLHLVVGDEFSPFFIAGIAFYLMHRFRPTILLWGIVGVSWALGLKRVYPTAEYVARSGDRPHLWLGVVLVVTGIFAVMAAISLGWLNWIRGGWLTIAGALTYPLYLLHQEIGYVVIVRLHDRVPKWPLLIGLLAAMLLAAWLVHRLVERPLAPRLKRALTAAMADAATADTAAGGTAVDQQPRRSG</sequence>
<dbReference type="PANTHER" id="PTHR23028">
    <property type="entry name" value="ACETYLTRANSFERASE"/>
    <property type="match status" value="1"/>
</dbReference>
<proteinExistence type="predicted"/>
<keyword evidence="4" id="KW-0808">Transferase</keyword>
<evidence type="ECO:0000313" key="4">
    <source>
        <dbReference type="EMBL" id="GII24343.1"/>
    </source>
</evidence>
<dbReference type="Proteomes" id="UP000599074">
    <property type="component" value="Unassembled WGS sequence"/>
</dbReference>
<dbReference type="AlphaFoldDB" id="A0A8J3TDB9"/>
<evidence type="ECO:0000256" key="2">
    <source>
        <dbReference type="SAM" id="Phobius"/>
    </source>
</evidence>
<gene>
    <name evidence="4" type="ORF">Pme01_39400</name>
</gene>
<feature type="transmembrane region" description="Helical" evidence="2">
    <location>
        <begin position="351"/>
        <end position="370"/>
    </location>
</feature>
<feature type="transmembrane region" description="Helical" evidence="2">
    <location>
        <begin position="202"/>
        <end position="219"/>
    </location>
</feature>
<dbReference type="PANTHER" id="PTHR23028:SF53">
    <property type="entry name" value="ACYL_TRANSF_3 DOMAIN-CONTAINING PROTEIN"/>
    <property type="match status" value="1"/>
</dbReference>
<keyword evidence="4" id="KW-0012">Acyltransferase</keyword>
<evidence type="ECO:0000256" key="1">
    <source>
        <dbReference type="SAM" id="MobiDB-lite"/>
    </source>
</evidence>
<feature type="transmembrane region" description="Helical" evidence="2">
    <location>
        <begin position="286"/>
        <end position="309"/>
    </location>
</feature>
<feature type="domain" description="Acyltransferase 3" evidence="3">
    <location>
        <begin position="50"/>
        <end position="367"/>
    </location>
</feature>
<evidence type="ECO:0000259" key="3">
    <source>
        <dbReference type="Pfam" id="PF01757"/>
    </source>
</evidence>
<feature type="transmembrane region" description="Helical" evidence="2">
    <location>
        <begin position="316"/>
        <end position="339"/>
    </location>
</feature>
<dbReference type="GO" id="GO:0016020">
    <property type="term" value="C:membrane"/>
    <property type="evidence" value="ECO:0007669"/>
    <property type="project" value="TreeGrafter"/>
</dbReference>
<keyword evidence="2" id="KW-0472">Membrane</keyword>
<protein>
    <submittedName>
        <fullName evidence="4">Acyltransferase</fullName>
    </submittedName>
</protein>
<evidence type="ECO:0000313" key="5">
    <source>
        <dbReference type="Proteomes" id="UP000599074"/>
    </source>
</evidence>
<feature type="transmembrane region" description="Helical" evidence="2">
    <location>
        <begin position="253"/>
        <end position="271"/>
    </location>
</feature>
<keyword evidence="2" id="KW-1133">Transmembrane helix</keyword>
<name>A0A8J3TDB9_9ACTN</name>
<reference evidence="4" key="1">
    <citation type="submission" date="2021-01" db="EMBL/GenBank/DDBJ databases">
        <title>Whole genome shotgun sequence of Planosporangium mesophilum NBRC 109066.</title>
        <authorList>
            <person name="Komaki H."/>
            <person name="Tamura T."/>
        </authorList>
    </citation>
    <scope>NUCLEOTIDE SEQUENCE</scope>
    <source>
        <strain evidence="4">NBRC 109066</strain>
    </source>
</reference>